<accession>A0A7C4ARI9</accession>
<reference evidence="3" key="1">
    <citation type="journal article" date="2020" name="mSystems">
        <title>Genome- and Community-Level Interaction Insights into Carbon Utilization and Element Cycling Functions of Hydrothermarchaeota in Hydrothermal Sediment.</title>
        <authorList>
            <person name="Zhou Z."/>
            <person name="Liu Y."/>
            <person name="Xu W."/>
            <person name="Pan J."/>
            <person name="Luo Z.H."/>
            <person name="Li M."/>
        </authorList>
    </citation>
    <scope>NUCLEOTIDE SEQUENCE [LARGE SCALE GENOMIC DNA]</scope>
    <source>
        <strain evidence="3">SpSt-769</strain>
    </source>
</reference>
<comment type="caution">
    <text evidence="3">The sequence shown here is derived from an EMBL/GenBank/DDBJ whole genome shotgun (WGS) entry which is preliminary data.</text>
</comment>
<gene>
    <name evidence="3" type="ORF">ENV54_04935</name>
</gene>
<dbReference type="Gene3D" id="3.40.140.80">
    <property type="match status" value="1"/>
</dbReference>
<organism evidence="3">
    <name type="scientific">Desulfomonile tiedjei</name>
    <dbReference type="NCBI Taxonomy" id="2358"/>
    <lineage>
        <taxon>Bacteria</taxon>
        <taxon>Pseudomonadati</taxon>
        <taxon>Thermodesulfobacteriota</taxon>
        <taxon>Desulfomonilia</taxon>
        <taxon>Desulfomonilales</taxon>
        <taxon>Desulfomonilaceae</taxon>
        <taxon>Desulfomonile</taxon>
    </lineage>
</organism>
<feature type="domain" description="LpxI C-terminal" evidence="1">
    <location>
        <begin position="145"/>
        <end position="273"/>
    </location>
</feature>
<dbReference type="Gene3D" id="3.40.50.20">
    <property type="match status" value="1"/>
</dbReference>
<dbReference type="Pfam" id="PF17930">
    <property type="entry name" value="LpxI_N"/>
    <property type="match status" value="1"/>
</dbReference>
<dbReference type="InterPro" id="IPR043167">
    <property type="entry name" value="LpxI_C_sf"/>
</dbReference>
<dbReference type="Pfam" id="PF06230">
    <property type="entry name" value="LpxI_C"/>
    <property type="match status" value="1"/>
</dbReference>
<dbReference type="PANTHER" id="PTHR39962:SF1">
    <property type="entry name" value="LPXI FAMILY PROTEIN"/>
    <property type="match status" value="1"/>
</dbReference>
<dbReference type="InterPro" id="IPR053174">
    <property type="entry name" value="LpxI"/>
</dbReference>
<dbReference type="InterPro" id="IPR010415">
    <property type="entry name" value="LpxI_C"/>
</dbReference>
<proteinExistence type="predicted"/>
<name>A0A7C4ARI9_9BACT</name>
<sequence length="289" mass="31400">MKIDAQEHTQVGMIAGAGFLPLHIAEEAVQKGYRVLAIAFPGFTNPALERLVNEIHWLKLGQLQKAISILKSSGIERVVMAGKVEKSNLLKLWKIMPDRRALRLIRSLEDWRDDTVLAGIANELALDGIVVDEITTWASKLMAPLGVLTRRSPTPEQIRDISFGRAMAQGIGALDIGQTVLVRKQAVIVVEAIEGTDKAIRRAGDLGIPDCVVVKMAKPNQDMRFDVPGIGPETIESMIAARAQVLAVEAGKTMISNIDEMIDKANEAGVCIIGIPSQGPVLEFETGQR</sequence>
<evidence type="ECO:0000259" key="2">
    <source>
        <dbReference type="Pfam" id="PF17930"/>
    </source>
</evidence>
<protein>
    <submittedName>
        <fullName evidence="3">LpxI family protein</fullName>
    </submittedName>
</protein>
<dbReference type="AlphaFoldDB" id="A0A7C4ARI9"/>
<feature type="domain" description="LpxI N-terminal" evidence="2">
    <location>
        <begin position="11"/>
        <end position="141"/>
    </location>
</feature>
<dbReference type="EMBL" id="DTGT01000154">
    <property type="protein sequence ID" value="HGH60627.1"/>
    <property type="molecule type" value="Genomic_DNA"/>
</dbReference>
<dbReference type="InterPro" id="IPR041255">
    <property type="entry name" value="LpxI_N"/>
</dbReference>
<evidence type="ECO:0000259" key="1">
    <source>
        <dbReference type="Pfam" id="PF06230"/>
    </source>
</evidence>
<dbReference type="PANTHER" id="PTHR39962">
    <property type="entry name" value="BLL4848 PROTEIN"/>
    <property type="match status" value="1"/>
</dbReference>
<evidence type="ECO:0000313" key="3">
    <source>
        <dbReference type="EMBL" id="HGH60627.1"/>
    </source>
</evidence>